<keyword evidence="5 8" id="KW-1133">Transmembrane helix</keyword>
<comment type="similarity">
    <text evidence="7">Belongs to the ThrE exporter (TC 2.A.79) family.</text>
</comment>
<comment type="subcellular location">
    <subcellularLocation>
        <location evidence="1">Cell membrane</location>
        <topology evidence="1">Multi-pass membrane protein</topology>
    </subcellularLocation>
</comment>
<dbReference type="InterPro" id="IPR024528">
    <property type="entry name" value="ThrE_2"/>
</dbReference>
<evidence type="ECO:0000313" key="11">
    <source>
        <dbReference type="EMBL" id="NVH58056.1"/>
    </source>
</evidence>
<evidence type="ECO:0000256" key="2">
    <source>
        <dbReference type="ARBA" id="ARBA00022475"/>
    </source>
</evidence>
<accession>A0A850HI86</accession>
<keyword evidence="12" id="KW-1185">Reference proteome</keyword>
<name>A0A850HI86_9FIRM</name>
<evidence type="ECO:0000256" key="8">
    <source>
        <dbReference type="SAM" id="Phobius"/>
    </source>
</evidence>
<sequence>MIEGILVNGVCAFMGTVGFAMMFNVPKRYYLSCGMTGAVGWLVYKGVHLYASSAVASFLAALMVVLISRMLTVRMKCPITIFLVSGIIPLVPGAGVYYTAYYLVMNQLSMAAQKGMESIKIAFGIVLGIAFIISIPREAFQMGYWRQKIRLRKIRFRRNRKNRLQG</sequence>
<evidence type="ECO:0000256" key="1">
    <source>
        <dbReference type="ARBA" id="ARBA00004651"/>
    </source>
</evidence>
<organism evidence="11 12">
    <name type="scientific">Dorea phocaeensis</name>
    <dbReference type="NCBI Taxonomy" id="2040291"/>
    <lineage>
        <taxon>Bacteria</taxon>
        <taxon>Bacillati</taxon>
        <taxon>Bacillota</taxon>
        <taxon>Clostridia</taxon>
        <taxon>Lachnospirales</taxon>
        <taxon>Lachnospiraceae</taxon>
        <taxon>Dorea</taxon>
    </lineage>
</organism>
<feature type="transmembrane region" description="Helical" evidence="8">
    <location>
        <begin position="79"/>
        <end position="101"/>
    </location>
</feature>
<dbReference type="GO" id="GO:0015744">
    <property type="term" value="P:succinate transport"/>
    <property type="evidence" value="ECO:0007669"/>
    <property type="project" value="TreeGrafter"/>
</dbReference>
<evidence type="ECO:0000259" key="9">
    <source>
        <dbReference type="Pfam" id="PF12821"/>
    </source>
</evidence>
<dbReference type="PANTHER" id="PTHR34390:SF1">
    <property type="entry name" value="SUCCINATE TRANSPORTER SUBUNIT YJJB-RELATED"/>
    <property type="match status" value="1"/>
</dbReference>
<keyword evidence="6 8" id="KW-0472">Membrane</keyword>
<evidence type="ECO:0000313" key="13">
    <source>
        <dbReference type="Proteomes" id="UP000701680"/>
    </source>
</evidence>
<dbReference type="Pfam" id="PF12821">
    <property type="entry name" value="ThrE_2"/>
    <property type="match status" value="1"/>
</dbReference>
<dbReference type="GO" id="GO:0005886">
    <property type="term" value="C:plasma membrane"/>
    <property type="evidence" value="ECO:0007669"/>
    <property type="project" value="UniProtKB-SubCell"/>
</dbReference>
<keyword evidence="4 8" id="KW-0812">Transmembrane</keyword>
<evidence type="ECO:0000256" key="4">
    <source>
        <dbReference type="ARBA" id="ARBA00022692"/>
    </source>
</evidence>
<dbReference type="PANTHER" id="PTHR34390">
    <property type="entry name" value="UPF0442 PROTEIN YJJB-RELATED"/>
    <property type="match status" value="1"/>
</dbReference>
<feature type="transmembrane region" description="Helical" evidence="8">
    <location>
        <begin position="50"/>
        <end position="67"/>
    </location>
</feature>
<dbReference type="OrthoDB" id="9810047at2"/>
<dbReference type="RefSeq" id="WP_101694152.1">
    <property type="nucleotide sequence ID" value="NZ_JAAITX010000002.1"/>
</dbReference>
<evidence type="ECO:0000313" key="12">
    <source>
        <dbReference type="Proteomes" id="UP000528555"/>
    </source>
</evidence>
<evidence type="ECO:0000256" key="6">
    <source>
        <dbReference type="ARBA" id="ARBA00023136"/>
    </source>
</evidence>
<comment type="caution">
    <text evidence="11">The sequence shown here is derived from an EMBL/GenBank/DDBJ whole genome shotgun (WGS) entry which is preliminary data.</text>
</comment>
<evidence type="ECO:0000256" key="7">
    <source>
        <dbReference type="ARBA" id="ARBA00034125"/>
    </source>
</evidence>
<feature type="transmembrane region" description="Helical" evidence="8">
    <location>
        <begin position="121"/>
        <end position="140"/>
    </location>
</feature>
<dbReference type="InterPro" id="IPR050539">
    <property type="entry name" value="ThrE_Dicarb/AminoAcid_Exp"/>
</dbReference>
<reference evidence="11" key="2">
    <citation type="submission" date="2020-02" db="EMBL/GenBank/DDBJ databases">
        <authorList>
            <person name="Littmann E."/>
            <person name="Sorbara M."/>
        </authorList>
    </citation>
    <scope>NUCLEOTIDE SEQUENCE</scope>
    <source>
        <strain evidence="11">MSK.17.11</strain>
        <strain evidence="10">MSK.17.38</strain>
    </source>
</reference>
<evidence type="ECO:0000256" key="3">
    <source>
        <dbReference type="ARBA" id="ARBA00022519"/>
    </source>
</evidence>
<dbReference type="AlphaFoldDB" id="A0A850HI86"/>
<evidence type="ECO:0000313" key="10">
    <source>
        <dbReference type="EMBL" id="NSK13857.1"/>
    </source>
</evidence>
<proteinExistence type="inferred from homology"/>
<gene>
    <name evidence="11" type="ORF">G5A66_05190</name>
    <name evidence="10" type="ORF">G5A75_03010</name>
</gene>
<feature type="transmembrane region" description="Helical" evidence="8">
    <location>
        <begin position="6"/>
        <end position="23"/>
    </location>
</feature>
<feature type="domain" description="Threonine/Serine exporter ThrE" evidence="9">
    <location>
        <begin position="9"/>
        <end position="134"/>
    </location>
</feature>
<dbReference type="Proteomes" id="UP000528555">
    <property type="component" value="Unassembled WGS sequence"/>
</dbReference>
<keyword evidence="3" id="KW-0997">Cell inner membrane</keyword>
<dbReference type="EMBL" id="JAAIUO010000002">
    <property type="protein sequence ID" value="NSK13857.1"/>
    <property type="molecule type" value="Genomic_DNA"/>
</dbReference>
<dbReference type="Proteomes" id="UP000701680">
    <property type="component" value="Unassembled WGS sequence"/>
</dbReference>
<protein>
    <submittedName>
        <fullName evidence="11">Threonine/serine exporter</fullName>
    </submittedName>
</protein>
<keyword evidence="2" id="KW-1003">Cell membrane</keyword>
<reference evidence="12 13" key="1">
    <citation type="journal article" date="2020" name="Cell Host Microbe">
        <title>Functional and Genomic Variation between Human-Derived Isolates of Lachnospiraceae Reveals Inter- and Intra-Species Diversity.</title>
        <authorList>
            <person name="Sorbara M.T."/>
            <person name="Littmann E.R."/>
            <person name="Fontana E."/>
            <person name="Moody T.U."/>
            <person name="Kohout C.E."/>
            <person name="Gjonbalaj M."/>
            <person name="Eaton V."/>
            <person name="Seok R."/>
            <person name="Leiner I.M."/>
            <person name="Pamer E.G."/>
        </authorList>
    </citation>
    <scope>NUCLEOTIDE SEQUENCE [LARGE SCALE GENOMIC DNA]</scope>
    <source>
        <strain evidence="11 12">MSK.17.11</strain>
        <strain evidence="10 13">MSK.17.38</strain>
    </source>
</reference>
<evidence type="ECO:0000256" key="5">
    <source>
        <dbReference type="ARBA" id="ARBA00022989"/>
    </source>
</evidence>
<dbReference type="EMBL" id="JAAITX010000002">
    <property type="protein sequence ID" value="NVH58056.1"/>
    <property type="molecule type" value="Genomic_DNA"/>
</dbReference>